<keyword evidence="1" id="KW-0677">Repeat</keyword>
<feature type="repeat" description="TPR" evidence="3">
    <location>
        <begin position="435"/>
        <end position="468"/>
    </location>
</feature>
<dbReference type="SUPFAM" id="SSF48452">
    <property type="entry name" value="TPR-like"/>
    <property type="match status" value="2"/>
</dbReference>
<dbReference type="Pfam" id="PF13432">
    <property type="entry name" value="TPR_16"/>
    <property type="match status" value="1"/>
</dbReference>
<proteinExistence type="predicted"/>
<dbReference type="Proteomes" id="UP000092695">
    <property type="component" value="Chromosome"/>
</dbReference>
<dbReference type="KEGG" id="woc:BA177_17385"/>
<dbReference type="InterPro" id="IPR019734">
    <property type="entry name" value="TPR_rpt"/>
</dbReference>
<evidence type="ECO:0000256" key="4">
    <source>
        <dbReference type="SAM" id="Phobius"/>
    </source>
</evidence>
<evidence type="ECO:0000256" key="2">
    <source>
        <dbReference type="ARBA" id="ARBA00022803"/>
    </source>
</evidence>
<keyword evidence="4" id="KW-0812">Transmembrane</keyword>
<dbReference type="SMART" id="SM00028">
    <property type="entry name" value="TPR"/>
    <property type="match status" value="3"/>
</dbReference>
<keyword evidence="6" id="KW-1185">Reference proteome</keyword>
<sequence>MSLFSEFSKRNVFRAGAAYLVTAWLLTQVAETLFPLFGFGDTPARIVVIVLAIGFIPALILAWAFRLTPEGLRKESDLDVALSPKASRRLDRIIMIVLTIALSVMALDRFVLSPMRETAQRALIADQLSEARQQARNEAMQTSIGDKSIVVLPFINMSDDARNEFFSDGISEELLNLLAKIPKLRVISRTSAFSYKGKDVTIAQVAADLNVSHVLEGSVRKAGDRVRITAQLIDARTDTHVWSETFDRQLGDIFAIQEEIASSVSERLTLSLLADTPRPRSTNPQAYALYLQARFLGNQGSTDGYAQAVTLLEQVLTLDPAYANAWDALAGNYLNQASKGLRPWNEGFELARNAAERALAIDPLYAPAYARLGWVALLRDSNLAVAAQHYQRALELGPTNVRTIGDAASVLKSLGRLDECIALDEFVVARDPVNAIGYFNLGGSYLHAGRYDQAIATLRTALQLSPNRIGGYYQLGIAQLLAGDAAESMAAMQREPLAVLQLLGKVLASHALGEFDVANQLQAELIEQHEQEAAYNIAYVMAYRGQVDSAFEFLQQAVSNEDPGLADVVTEPLFANLHRDPRWLPFLQSMGKAPAQLSAIDFRIPLPLKSE</sequence>
<dbReference type="OrthoDB" id="1971692at2"/>
<dbReference type="InterPro" id="IPR050498">
    <property type="entry name" value="Ycf3"/>
</dbReference>
<dbReference type="Pfam" id="PF13414">
    <property type="entry name" value="TPR_11"/>
    <property type="match status" value="1"/>
</dbReference>
<dbReference type="PANTHER" id="PTHR44858:SF1">
    <property type="entry name" value="UDP-N-ACETYLGLUCOSAMINE--PEPTIDE N-ACETYLGLUCOSAMINYLTRANSFERASE SPINDLY-RELATED"/>
    <property type="match status" value="1"/>
</dbReference>
<evidence type="ECO:0008006" key="7">
    <source>
        <dbReference type="Google" id="ProtNLM"/>
    </source>
</evidence>
<dbReference type="STRING" id="1548547.BA177_17385"/>
<keyword evidence="4" id="KW-1133">Transmembrane helix</keyword>
<dbReference type="AlphaFoldDB" id="A0A193LJW7"/>
<protein>
    <recommendedName>
        <fullName evidence="7">Tetratricopeptide repeat protein</fullName>
    </recommendedName>
</protein>
<name>A0A193LJW7_9GAMM</name>
<gene>
    <name evidence="5" type="ORF">BA177_17385</name>
</gene>
<feature type="transmembrane region" description="Helical" evidence="4">
    <location>
        <begin position="12"/>
        <end position="34"/>
    </location>
</feature>
<keyword evidence="4" id="KW-0472">Membrane</keyword>
<evidence type="ECO:0000313" key="6">
    <source>
        <dbReference type="Proteomes" id="UP000092695"/>
    </source>
</evidence>
<dbReference type="PANTHER" id="PTHR44858">
    <property type="entry name" value="TETRATRICOPEPTIDE REPEAT PROTEIN 6"/>
    <property type="match status" value="1"/>
</dbReference>
<dbReference type="PROSITE" id="PS50005">
    <property type="entry name" value="TPR"/>
    <property type="match status" value="1"/>
</dbReference>
<evidence type="ECO:0000256" key="1">
    <source>
        <dbReference type="ARBA" id="ARBA00022737"/>
    </source>
</evidence>
<evidence type="ECO:0000313" key="5">
    <source>
        <dbReference type="EMBL" id="ANO52728.1"/>
    </source>
</evidence>
<keyword evidence="2 3" id="KW-0802">TPR repeat</keyword>
<dbReference type="Gene3D" id="3.40.50.10070">
    <property type="entry name" value="TolB, N-terminal domain"/>
    <property type="match status" value="1"/>
</dbReference>
<reference evidence="5 6" key="1">
    <citation type="submission" date="2016-06" db="EMBL/GenBank/DDBJ databases">
        <title>Complete genome sequence of a deep-branching marine Gamma Proteobacterium Woeseia oceani type strain XK5.</title>
        <authorList>
            <person name="Mu D."/>
            <person name="Du Z."/>
        </authorList>
    </citation>
    <scope>NUCLEOTIDE SEQUENCE [LARGE SCALE GENOMIC DNA]</scope>
    <source>
        <strain evidence="5 6">XK5</strain>
    </source>
</reference>
<accession>A0A193LJW7</accession>
<organism evidence="5 6">
    <name type="scientific">Woeseia oceani</name>
    <dbReference type="NCBI Taxonomy" id="1548547"/>
    <lineage>
        <taxon>Bacteria</taxon>
        <taxon>Pseudomonadati</taxon>
        <taxon>Pseudomonadota</taxon>
        <taxon>Gammaproteobacteria</taxon>
        <taxon>Woeseiales</taxon>
        <taxon>Woeseiaceae</taxon>
        <taxon>Woeseia</taxon>
    </lineage>
</organism>
<evidence type="ECO:0000256" key="3">
    <source>
        <dbReference type="PROSITE-ProRule" id="PRU00339"/>
    </source>
</evidence>
<dbReference type="PROSITE" id="PS50293">
    <property type="entry name" value="TPR_REGION"/>
    <property type="match status" value="1"/>
</dbReference>
<dbReference type="RefSeq" id="WP_068618336.1">
    <property type="nucleotide sequence ID" value="NZ_CP016268.1"/>
</dbReference>
<dbReference type="InterPro" id="IPR011990">
    <property type="entry name" value="TPR-like_helical_dom_sf"/>
</dbReference>
<feature type="transmembrane region" description="Helical" evidence="4">
    <location>
        <begin position="93"/>
        <end position="112"/>
    </location>
</feature>
<dbReference type="EMBL" id="CP016268">
    <property type="protein sequence ID" value="ANO52728.1"/>
    <property type="molecule type" value="Genomic_DNA"/>
</dbReference>
<feature type="transmembrane region" description="Helical" evidence="4">
    <location>
        <begin position="46"/>
        <end position="65"/>
    </location>
</feature>
<dbReference type="Gene3D" id="1.25.40.10">
    <property type="entry name" value="Tetratricopeptide repeat domain"/>
    <property type="match status" value="2"/>
</dbReference>